<proteinExistence type="predicted"/>
<gene>
    <name evidence="1" type="ORF">CN984_12685</name>
</gene>
<sequence length="165" mass="19797">MDKFKAINQDTNFFKEQLKQCLYEKQIMIKENDFWEQFSDHLLIAFAFLCLGIIIGIFIITLILRYRVKLDYDIPKGTILRVTHEDRKWLIIRPKSFIQVFDIVLLSMCDRGSDRYVDKHDRKRIRLLRIILFIILILLVLTGVLEVLSAFAWSMNPFDYIHRLQ</sequence>
<reference evidence="1 2" key="1">
    <citation type="submission" date="2017-09" db="EMBL/GenBank/DDBJ databases">
        <title>Large-scale bioinformatics analysis of Bacillus genomes uncovers conserved roles of natural products in bacterial physiology.</title>
        <authorList>
            <consortium name="Agbiome Team Llc"/>
            <person name="Bleich R.M."/>
            <person name="Grubbs K.J."/>
            <person name="Santa Maria K.C."/>
            <person name="Allen S.E."/>
            <person name="Farag S."/>
            <person name="Shank E.A."/>
            <person name="Bowers A."/>
        </authorList>
    </citation>
    <scope>NUCLEOTIDE SEQUENCE [LARGE SCALE GENOMIC DNA]</scope>
    <source>
        <strain evidence="1 2">AFS050027</strain>
    </source>
</reference>
<name>A0A2A7FNH3_BACCE</name>
<organism evidence="1 2">
    <name type="scientific">Bacillus cereus</name>
    <dbReference type="NCBI Taxonomy" id="1396"/>
    <lineage>
        <taxon>Bacteria</taxon>
        <taxon>Bacillati</taxon>
        <taxon>Bacillota</taxon>
        <taxon>Bacilli</taxon>
        <taxon>Bacillales</taxon>
        <taxon>Bacillaceae</taxon>
        <taxon>Bacillus</taxon>
        <taxon>Bacillus cereus group</taxon>
    </lineage>
</organism>
<comment type="caution">
    <text evidence="1">The sequence shown here is derived from an EMBL/GenBank/DDBJ whole genome shotgun (WGS) entry which is preliminary data.</text>
</comment>
<evidence type="ECO:0000313" key="1">
    <source>
        <dbReference type="EMBL" id="PGO29274.1"/>
    </source>
</evidence>
<dbReference type="Proteomes" id="UP000223777">
    <property type="component" value="Unassembled WGS sequence"/>
</dbReference>
<evidence type="ECO:0000313" key="2">
    <source>
        <dbReference type="Proteomes" id="UP000223777"/>
    </source>
</evidence>
<dbReference type="RefSeq" id="WP_097883451.1">
    <property type="nucleotide sequence ID" value="NZ_NUIL01000015.1"/>
</dbReference>
<dbReference type="AlphaFoldDB" id="A0A2A7FNH3"/>
<protein>
    <submittedName>
        <fullName evidence="1">Uncharacterized protein</fullName>
    </submittedName>
</protein>
<accession>A0A2A7FNH3</accession>
<dbReference type="EMBL" id="NUIL01000015">
    <property type="protein sequence ID" value="PGO29274.1"/>
    <property type="molecule type" value="Genomic_DNA"/>
</dbReference>